<keyword evidence="3" id="KW-1185">Reference proteome</keyword>
<organism evidence="2 3">
    <name type="scientific">Cylindrodendrum hubeiense</name>
    <dbReference type="NCBI Taxonomy" id="595255"/>
    <lineage>
        <taxon>Eukaryota</taxon>
        <taxon>Fungi</taxon>
        <taxon>Dikarya</taxon>
        <taxon>Ascomycota</taxon>
        <taxon>Pezizomycotina</taxon>
        <taxon>Sordariomycetes</taxon>
        <taxon>Hypocreomycetidae</taxon>
        <taxon>Hypocreales</taxon>
        <taxon>Nectriaceae</taxon>
        <taxon>Cylindrodendrum</taxon>
    </lineage>
</organism>
<accession>A0A9P5H7W1</accession>
<proteinExistence type="predicted"/>
<dbReference type="Proteomes" id="UP000722485">
    <property type="component" value="Unassembled WGS sequence"/>
</dbReference>
<comment type="caution">
    <text evidence="2">The sequence shown here is derived from an EMBL/GenBank/DDBJ whole genome shotgun (WGS) entry which is preliminary data.</text>
</comment>
<dbReference type="OrthoDB" id="6425924at2759"/>
<gene>
    <name evidence="2" type="ORF">G7Z17_g4972</name>
</gene>
<dbReference type="AlphaFoldDB" id="A0A9P5H7W1"/>
<protein>
    <submittedName>
        <fullName evidence="2">Uncharacterized protein</fullName>
    </submittedName>
</protein>
<evidence type="ECO:0000313" key="3">
    <source>
        <dbReference type="Proteomes" id="UP000722485"/>
    </source>
</evidence>
<evidence type="ECO:0000256" key="1">
    <source>
        <dbReference type="SAM" id="MobiDB-lite"/>
    </source>
</evidence>
<dbReference type="EMBL" id="JAANBB010000077">
    <property type="protein sequence ID" value="KAF7551475.1"/>
    <property type="molecule type" value="Genomic_DNA"/>
</dbReference>
<feature type="region of interest" description="Disordered" evidence="1">
    <location>
        <begin position="1"/>
        <end position="31"/>
    </location>
</feature>
<name>A0A9P5H7W1_9HYPO</name>
<evidence type="ECO:0000313" key="2">
    <source>
        <dbReference type="EMBL" id="KAF7551475.1"/>
    </source>
</evidence>
<sequence>MAQTQQTNHTPQPGQQKPQATDSSQAIAAGTSSMASSQWSEWVLHPSKLHYFRGQYLPYEVAATVVKTTRNSIVADGQGRYIYYEFVGINEVPNHHDSHQTPEPLVSPPPTNIVALPQQLLQVPELDDDGASGCSGVSGVDSGDQQPIIDIDTTTDGVVMVSVTDMADDHSIVLDKKTRKRLAAEKKRRVNTKAKVDTWLRH</sequence>
<reference evidence="2" key="1">
    <citation type="submission" date="2020-03" db="EMBL/GenBank/DDBJ databases">
        <title>Draft Genome Sequence of Cylindrodendrum hubeiense.</title>
        <authorList>
            <person name="Buettner E."/>
            <person name="Kellner H."/>
        </authorList>
    </citation>
    <scope>NUCLEOTIDE SEQUENCE</scope>
    <source>
        <strain evidence="2">IHI 201604</strain>
    </source>
</reference>